<accession>A0A855X360</accession>
<dbReference type="EMBL" id="PQAP01000068">
    <property type="protein sequence ID" value="PWB72989.1"/>
    <property type="molecule type" value="Genomic_DNA"/>
</dbReference>
<protein>
    <recommendedName>
        <fullName evidence="3">GNAT family N-acetyltransferase</fullName>
    </recommendedName>
</protein>
<evidence type="ECO:0008006" key="3">
    <source>
        <dbReference type="Google" id="ProtNLM"/>
    </source>
</evidence>
<evidence type="ECO:0000313" key="2">
    <source>
        <dbReference type="Proteomes" id="UP000250918"/>
    </source>
</evidence>
<feature type="non-terminal residue" evidence="1">
    <location>
        <position position="1"/>
    </location>
</feature>
<evidence type="ECO:0000313" key="1">
    <source>
        <dbReference type="EMBL" id="PWB72989.1"/>
    </source>
</evidence>
<dbReference type="Proteomes" id="UP000250918">
    <property type="component" value="Unassembled WGS sequence"/>
</dbReference>
<dbReference type="AlphaFoldDB" id="A0A855X360"/>
<organism evidence="1 2">
    <name type="scientific">candidate division GN15 bacterium</name>
    <dbReference type="NCBI Taxonomy" id="2072418"/>
    <lineage>
        <taxon>Bacteria</taxon>
        <taxon>candidate division GN15</taxon>
    </lineage>
</organism>
<gene>
    <name evidence="1" type="ORF">C3F09_05850</name>
</gene>
<dbReference type="SUPFAM" id="SSF55729">
    <property type="entry name" value="Acyl-CoA N-acyltransferases (Nat)"/>
    <property type="match status" value="1"/>
</dbReference>
<sequence length="309" mass="34556">ALIPIKMTDRSGVFWTAKSEETLVDPAYRGQQIFEKMYDLLKQYAWDNGIRSIWGFTPATKAFTRIGFETPGKTTQIFFPLDSTAIPALLDKKSAAETQRGSGWLSRTAYRTAGAMAGLVSATRLSFQSSGHADLTLRLLSSAPDDAGNVCRNFVSQWGGCTIFRDRAYLQWRLFDNPHVKALFTAAYVGDRLCGWVAYALGDDRMGYLVDVIAVESRNSDVTPEVIVRGLLSTAIIDLRRMGALGVRGWHVTDHPFDLLVLRVARQLGFWHFRRGHDVVILPLPGKQSQTHSFSDWYITRVFTEGLLG</sequence>
<proteinExistence type="predicted"/>
<dbReference type="Gene3D" id="3.40.630.30">
    <property type="match status" value="1"/>
</dbReference>
<dbReference type="InterPro" id="IPR016181">
    <property type="entry name" value="Acyl_CoA_acyltransferase"/>
</dbReference>
<reference evidence="1 2" key="1">
    <citation type="journal article" date="2018" name="ISME J.">
        <title>A methanotrophic archaeon couples anaerobic oxidation of methane to Fe(III) reduction.</title>
        <authorList>
            <person name="Cai C."/>
            <person name="Leu A.O."/>
            <person name="Xie G.J."/>
            <person name="Guo J."/>
            <person name="Feng Y."/>
            <person name="Zhao J.X."/>
            <person name="Tyson G.W."/>
            <person name="Yuan Z."/>
            <person name="Hu S."/>
        </authorList>
    </citation>
    <scope>NUCLEOTIDE SEQUENCE [LARGE SCALE GENOMIC DNA]</scope>
    <source>
        <strain evidence="1">FeB_12</strain>
    </source>
</reference>
<name>A0A855X360_9BACT</name>
<comment type="caution">
    <text evidence="1">The sequence shown here is derived from an EMBL/GenBank/DDBJ whole genome shotgun (WGS) entry which is preliminary data.</text>
</comment>